<keyword evidence="1" id="KW-0732">Signal</keyword>
<proteinExistence type="predicted"/>
<evidence type="ECO:0000256" key="1">
    <source>
        <dbReference type="SAM" id="SignalP"/>
    </source>
</evidence>
<accession>A0ABU8LA12</accession>
<evidence type="ECO:0000313" key="2">
    <source>
        <dbReference type="EMBL" id="MEJ1087573.1"/>
    </source>
</evidence>
<evidence type="ECO:0008006" key="4">
    <source>
        <dbReference type="Google" id="ProtNLM"/>
    </source>
</evidence>
<dbReference type="EMBL" id="JBBDGM010000003">
    <property type="protein sequence ID" value="MEJ1087573.1"/>
    <property type="molecule type" value="Genomic_DNA"/>
</dbReference>
<dbReference type="Proteomes" id="UP001371224">
    <property type="component" value="Unassembled WGS sequence"/>
</dbReference>
<dbReference type="RefSeq" id="WP_337331246.1">
    <property type="nucleotide sequence ID" value="NZ_JBBDGM010000003.1"/>
</dbReference>
<comment type="caution">
    <text evidence="2">The sequence shown here is derived from an EMBL/GenBank/DDBJ whole genome shotgun (WGS) entry which is preliminary data.</text>
</comment>
<name>A0ABU8LA12_9MICO</name>
<feature type="signal peptide" evidence="1">
    <location>
        <begin position="1"/>
        <end position="26"/>
    </location>
</feature>
<keyword evidence="3" id="KW-1185">Reference proteome</keyword>
<dbReference type="PROSITE" id="PS51257">
    <property type="entry name" value="PROKAR_LIPOPROTEIN"/>
    <property type="match status" value="1"/>
</dbReference>
<sequence>MRKSTAALSALALSALALTGCSPAPSFDGAACERSSSAGLEASVEVTGSFGTPQVSVDLPVRASEVKYADLIVGDGAPIASATQNAIMTLMLVNGTTGEPIQSGLSVWSPESASAQFPGVDEALACATEGSRVVVAIPSGQLPEGMAAQVGLGADDSMLAVYDIRYTLLPKAEGDDVFNTTRGLPSVVRAPDGRPGIIVPDSAAPKETVTETLIEGRGEEVGDGAAMFHYTAVSWADRSVTGTSWDGAVMLNADSLPEEVGTAIAEAHIGSQIMVIVPGDSGDAGIYVVDVLGVIPEEMTQG</sequence>
<organism evidence="2 3">
    <name type="scientific">Microbacterium bandirmense</name>
    <dbReference type="NCBI Taxonomy" id="3122050"/>
    <lineage>
        <taxon>Bacteria</taxon>
        <taxon>Bacillati</taxon>
        <taxon>Actinomycetota</taxon>
        <taxon>Actinomycetes</taxon>
        <taxon>Micrococcales</taxon>
        <taxon>Microbacteriaceae</taxon>
        <taxon>Microbacterium</taxon>
    </lineage>
</organism>
<protein>
    <recommendedName>
        <fullName evidence="4">Peptidylprolyl isomerase</fullName>
    </recommendedName>
</protein>
<evidence type="ECO:0000313" key="3">
    <source>
        <dbReference type="Proteomes" id="UP001371224"/>
    </source>
</evidence>
<feature type="chain" id="PRO_5046552536" description="Peptidylprolyl isomerase" evidence="1">
    <location>
        <begin position="27"/>
        <end position="302"/>
    </location>
</feature>
<gene>
    <name evidence="2" type="ORF">WDU99_04500</name>
</gene>
<reference evidence="2 3" key="1">
    <citation type="submission" date="2024-02" db="EMBL/GenBank/DDBJ databases">
        <authorList>
            <person name="Saticioglu I.B."/>
        </authorList>
    </citation>
    <scope>NUCLEOTIDE SEQUENCE [LARGE SCALE GENOMIC DNA]</scope>
    <source>
        <strain evidence="2 3">Mu-80</strain>
    </source>
</reference>